<evidence type="ECO:0000313" key="1">
    <source>
        <dbReference type="EMBL" id="KAF9662807.1"/>
    </source>
</evidence>
<keyword evidence="2" id="KW-1185">Reference proteome</keyword>
<evidence type="ECO:0000313" key="2">
    <source>
        <dbReference type="Proteomes" id="UP000657918"/>
    </source>
</evidence>
<accession>A0A835J1F2</accession>
<proteinExistence type="predicted"/>
<gene>
    <name evidence="1" type="ORF">SADUNF_Sadunf18G0092700</name>
</gene>
<dbReference type="AlphaFoldDB" id="A0A835J1F2"/>
<dbReference type="Proteomes" id="UP000657918">
    <property type="component" value="Unassembled WGS sequence"/>
</dbReference>
<organism evidence="1 2">
    <name type="scientific">Salix dunnii</name>
    <dbReference type="NCBI Taxonomy" id="1413687"/>
    <lineage>
        <taxon>Eukaryota</taxon>
        <taxon>Viridiplantae</taxon>
        <taxon>Streptophyta</taxon>
        <taxon>Embryophyta</taxon>
        <taxon>Tracheophyta</taxon>
        <taxon>Spermatophyta</taxon>
        <taxon>Magnoliopsida</taxon>
        <taxon>eudicotyledons</taxon>
        <taxon>Gunneridae</taxon>
        <taxon>Pentapetalae</taxon>
        <taxon>rosids</taxon>
        <taxon>fabids</taxon>
        <taxon>Malpighiales</taxon>
        <taxon>Salicaceae</taxon>
        <taxon>Saliceae</taxon>
        <taxon>Salix</taxon>
    </lineage>
</organism>
<name>A0A835J1F2_9ROSI</name>
<reference evidence="1 2" key="1">
    <citation type="submission" date="2020-10" db="EMBL/GenBank/DDBJ databases">
        <title>Plant Genome Project.</title>
        <authorList>
            <person name="Zhang R.-G."/>
        </authorList>
    </citation>
    <scope>NUCLEOTIDE SEQUENCE [LARGE SCALE GENOMIC DNA]</scope>
    <source>
        <strain evidence="1">FAFU-HL-1</strain>
        <tissue evidence="1">Leaf</tissue>
    </source>
</reference>
<dbReference type="EMBL" id="JADGMS010000018">
    <property type="protein sequence ID" value="KAF9662807.1"/>
    <property type="molecule type" value="Genomic_DNA"/>
</dbReference>
<sequence>MPFIGSKLSNKPIPQCLIDHEGEADPVPGTDLEVKAVQGSEVVEEVRAAPESEANLELKEGLESGVAGFWGGRESEANLGFWGGLESGVAEF</sequence>
<comment type="caution">
    <text evidence="1">The sequence shown here is derived from an EMBL/GenBank/DDBJ whole genome shotgun (WGS) entry which is preliminary data.</text>
</comment>
<protein>
    <submittedName>
        <fullName evidence="1">Uncharacterized protein</fullName>
    </submittedName>
</protein>